<evidence type="ECO:0000313" key="13">
    <source>
        <dbReference type="Proteomes" id="UP000187013"/>
    </source>
</evidence>
<organism evidence="11">
    <name type="scientific">Zygosaccharomyces rouxii</name>
    <dbReference type="NCBI Taxonomy" id="4956"/>
    <lineage>
        <taxon>Eukaryota</taxon>
        <taxon>Fungi</taxon>
        <taxon>Dikarya</taxon>
        <taxon>Ascomycota</taxon>
        <taxon>Saccharomycotina</taxon>
        <taxon>Saccharomycetes</taxon>
        <taxon>Saccharomycetales</taxon>
        <taxon>Saccharomycetaceae</taxon>
        <taxon>Zygosaccharomyces</taxon>
    </lineage>
</organism>
<dbReference type="PANTHER" id="PTHR43341:SF19">
    <property type="entry name" value="LYSINE-SPECIFIC PERMEASE"/>
    <property type="match status" value="1"/>
</dbReference>
<feature type="transmembrane region" description="Helical" evidence="9">
    <location>
        <begin position="111"/>
        <end position="129"/>
    </location>
</feature>
<evidence type="ECO:0000256" key="5">
    <source>
        <dbReference type="ARBA" id="ARBA00022970"/>
    </source>
</evidence>
<evidence type="ECO:0000313" key="12">
    <source>
        <dbReference type="EMBL" id="GAV50493.1"/>
    </source>
</evidence>
<dbReference type="EMBL" id="AM989981">
    <property type="protein sequence ID" value="CAQ43383.1"/>
    <property type="molecule type" value="Genomic_DNA"/>
</dbReference>
<dbReference type="Pfam" id="PF00324">
    <property type="entry name" value="AA_permease"/>
    <property type="match status" value="1"/>
</dbReference>
<accession>B2G474</accession>
<reference evidence="11" key="1">
    <citation type="submission" date="2008-02" db="EMBL/GenBank/DDBJ databases">
        <title>Zygosaccharomyces rouxii homologs of Saccharomyces cerevisiae chromosome III.</title>
        <authorList>
            <person name="Gordon J.L."/>
            <person name="Wolfe K.H."/>
        </authorList>
    </citation>
    <scope>NUCLEOTIDE SEQUENCE</scope>
    <source>
        <strain evidence="11">CBS 732</strain>
    </source>
</reference>
<reference evidence="12 13" key="2">
    <citation type="submission" date="2016-08" db="EMBL/GenBank/DDBJ databases">
        <title>Draft genome sequence of allopolyploid Zygosaccharomyces rouxii.</title>
        <authorList>
            <person name="Watanabe J."/>
            <person name="Uehara K."/>
            <person name="Mogi Y."/>
            <person name="Tsukioka Y."/>
        </authorList>
    </citation>
    <scope>NUCLEOTIDE SEQUENCE [LARGE SCALE GENOMIC DNA]</scope>
    <source>
        <strain evidence="12 13">NBRC 110957</strain>
    </source>
</reference>
<dbReference type="eggNOG" id="KOG1286">
    <property type="taxonomic scope" value="Eukaryota"/>
</dbReference>
<comment type="subcellular location">
    <subcellularLocation>
        <location evidence="1">Membrane</location>
        <topology evidence="1">Multi-pass membrane protein</topology>
    </subcellularLocation>
</comment>
<gene>
    <name evidence="11" type="primary">Zr_LYP1</name>
    <name evidence="11" type="ORF">Zrou_2p2</name>
    <name evidence="12" type="ORF">ZYGR_0W00190</name>
</gene>
<dbReference type="AlphaFoldDB" id="B2G474"/>
<evidence type="ECO:0000259" key="10">
    <source>
        <dbReference type="Pfam" id="PF00324"/>
    </source>
</evidence>
<feature type="transmembrane region" description="Helical" evidence="9">
    <location>
        <begin position="342"/>
        <end position="363"/>
    </location>
</feature>
<evidence type="ECO:0000256" key="7">
    <source>
        <dbReference type="ARBA" id="ARBA00023136"/>
    </source>
</evidence>
<dbReference type="GO" id="GO:0015174">
    <property type="term" value="F:basic amino acid transmembrane transporter activity"/>
    <property type="evidence" value="ECO:0007669"/>
    <property type="project" value="EnsemblFungi"/>
</dbReference>
<dbReference type="InterPro" id="IPR004840">
    <property type="entry name" value="Amino_acid_permease_CS"/>
</dbReference>
<dbReference type="InterPro" id="IPR004762">
    <property type="entry name" value="Amino_acid_permease_fungi"/>
</dbReference>
<comment type="similarity">
    <text evidence="2">Belongs to the amino acid-polyamine-organocation (APC) superfamily. YAT (TC 2.A.3.10) family.</text>
</comment>
<evidence type="ECO:0000256" key="6">
    <source>
        <dbReference type="ARBA" id="ARBA00022989"/>
    </source>
</evidence>
<dbReference type="Gene3D" id="1.20.1740.10">
    <property type="entry name" value="Amino acid/polyamine transporter I"/>
    <property type="match status" value="1"/>
</dbReference>
<evidence type="ECO:0000256" key="8">
    <source>
        <dbReference type="SAM" id="MobiDB-lite"/>
    </source>
</evidence>
<dbReference type="PANTHER" id="PTHR43341">
    <property type="entry name" value="AMINO ACID PERMEASE"/>
    <property type="match status" value="1"/>
</dbReference>
<feature type="transmembrane region" description="Helical" evidence="9">
    <location>
        <begin position="135"/>
        <end position="154"/>
    </location>
</feature>
<keyword evidence="3" id="KW-0813">Transport</keyword>
<evidence type="ECO:0000256" key="2">
    <source>
        <dbReference type="ARBA" id="ARBA00006983"/>
    </source>
</evidence>
<protein>
    <submittedName>
        <fullName evidence="11">Lysine-specific permease</fullName>
    </submittedName>
</protein>
<dbReference type="KEGG" id="zro:ZYRO0F16632g"/>
<dbReference type="OrthoDB" id="3900342at2759"/>
<dbReference type="GO" id="GO:0032126">
    <property type="term" value="C:eisosome"/>
    <property type="evidence" value="ECO:0007669"/>
    <property type="project" value="EnsemblFungi"/>
</dbReference>
<feature type="transmembrane region" description="Helical" evidence="9">
    <location>
        <begin position="395"/>
        <end position="420"/>
    </location>
</feature>
<evidence type="ECO:0000256" key="1">
    <source>
        <dbReference type="ARBA" id="ARBA00004141"/>
    </source>
</evidence>
<dbReference type="PROSITE" id="PS00218">
    <property type="entry name" value="AMINO_ACID_PERMEASE_1"/>
    <property type="match status" value="1"/>
</dbReference>
<evidence type="ECO:0000256" key="9">
    <source>
        <dbReference type="SAM" id="Phobius"/>
    </source>
</evidence>
<keyword evidence="6 9" id="KW-1133">Transmembrane helix</keyword>
<keyword evidence="5" id="KW-0029">Amino-acid transport</keyword>
<sequence>MDPQKQAAMENTTSKDSSEKYLSKGPLDDQVSVSSWAQSRWSQRRSNRWDNRWSGRWNHHWSNDEDFRHGDEEDDILAYDDDDGECDESGLPAKGKFHDTQVKRALKPRHLGMIALGGTIGTGLFVGISEPLSRSGPVGSLIAYIFMGSVVYFVTQSLGEMATFIPVTSSITVFTKRFLSPALGVSNGYMYWFNWAITFATELSVTGQIIQYWTYKVPLAAWIPIFWVIVAVLNFFPVKIYGEIEFWVSSVKVLAIVGYLIYALVIVCGGSRQGPIGFRYWRHGYAFGDGYISKNKDEARFLGWVSSLINAAFTYQGTELVGISAGEAANPRKTVPRAINKVIFRIALFYILSLFFIGLLVPYNDKRLSDGSAIIASSPFVISMLNAGTSALPDIFNAVILITVLSAANSDVYIASRVLYALAGQGNAPKQFTYVNRYGVPYLGVFVTCLVGWLAFLVVSNNANTAFNWLINISTLAGLTAWFFICFAHIRFMQALKHKGISRDDLPFKARFMPWGAYYAAFFVGLIIFIQGYDAFTPWDTKSFFTSYISLILFGVLYLGCLIYYRGRLLIKIEDIDIDTDRKEVEAYVWEEDAPRNWWEKFWAAVA</sequence>
<feature type="region of interest" description="Disordered" evidence="8">
    <location>
        <begin position="1"/>
        <end position="48"/>
    </location>
</feature>
<dbReference type="EMBL" id="BDGX01000023">
    <property type="protein sequence ID" value="GAV50493.1"/>
    <property type="molecule type" value="Genomic_DNA"/>
</dbReference>
<dbReference type="FunFam" id="1.20.1740.10:FF:000006">
    <property type="entry name" value="General amino acid permease"/>
    <property type="match status" value="1"/>
</dbReference>
<dbReference type="GO" id="GO:0016020">
    <property type="term" value="C:membrane"/>
    <property type="evidence" value="ECO:0007669"/>
    <property type="project" value="UniProtKB-SubCell"/>
</dbReference>
<feature type="domain" description="Amino acid permease/ SLC12A" evidence="10">
    <location>
        <begin position="110"/>
        <end position="567"/>
    </location>
</feature>
<keyword evidence="7 9" id="KW-0472">Membrane</keyword>
<feature type="transmembrane region" description="Helical" evidence="9">
    <location>
        <begin position="219"/>
        <end position="240"/>
    </location>
</feature>
<keyword evidence="4 9" id="KW-0812">Transmembrane</keyword>
<evidence type="ECO:0000313" key="11">
    <source>
        <dbReference type="EMBL" id="CAQ43383.1"/>
    </source>
</evidence>
<dbReference type="InterPro" id="IPR050524">
    <property type="entry name" value="APC_YAT"/>
</dbReference>
<feature type="transmembrane region" description="Helical" evidence="9">
    <location>
        <begin position="440"/>
        <end position="460"/>
    </location>
</feature>
<dbReference type="NCBIfam" id="TIGR00913">
    <property type="entry name" value="2A0310"/>
    <property type="match status" value="1"/>
</dbReference>
<dbReference type="InterPro" id="IPR004841">
    <property type="entry name" value="AA-permease/SLC12A_dom"/>
</dbReference>
<feature type="transmembrane region" description="Helical" evidence="9">
    <location>
        <begin position="545"/>
        <end position="565"/>
    </location>
</feature>
<proteinExistence type="inferred from homology"/>
<dbReference type="Proteomes" id="UP000187013">
    <property type="component" value="Unassembled WGS sequence"/>
</dbReference>
<evidence type="ECO:0000256" key="3">
    <source>
        <dbReference type="ARBA" id="ARBA00022448"/>
    </source>
</evidence>
<feature type="transmembrane region" description="Helical" evidence="9">
    <location>
        <begin position="246"/>
        <end position="269"/>
    </location>
</feature>
<dbReference type="OMA" id="ASLNICH"/>
<name>B2G474_ZYGRO</name>
<evidence type="ECO:0000256" key="4">
    <source>
        <dbReference type="ARBA" id="ARBA00022692"/>
    </source>
</evidence>
<feature type="transmembrane region" description="Helical" evidence="9">
    <location>
        <begin position="466"/>
        <end position="492"/>
    </location>
</feature>
<feature type="transmembrane region" description="Helical" evidence="9">
    <location>
        <begin position="512"/>
        <end position="533"/>
    </location>
</feature>